<accession>A0A0F9MT62</accession>
<dbReference type="AlphaFoldDB" id="A0A0F9MT62"/>
<feature type="non-terminal residue" evidence="1">
    <location>
        <position position="363"/>
    </location>
</feature>
<reference evidence="1" key="1">
    <citation type="journal article" date="2015" name="Nature">
        <title>Complex archaea that bridge the gap between prokaryotes and eukaryotes.</title>
        <authorList>
            <person name="Spang A."/>
            <person name="Saw J.H."/>
            <person name="Jorgensen S.L."/>
            <person name="Zaremba-Niedzwiedzka K."/>
            <person name="Martijn J."/>
            <person name="Lind A.E."/>
            <person name="van Eijk R."/>
            <person name="Schleper C."/>
            <person name="Guy L."/>
            <person name="Ettema T.J."/>
        </authorList>
    </citation>
    <scope>NUCLEOTIDE SEQUENCE</scope>
</reference>
<gene>
    <name evidence="1" type="ORF">LCGC14_1036290</name>
</gene>
<dbReference type="EMBL" id="LAZR01004241">
    <property type="protein sequence ID" value="KKN10480.1"/>
    <property type="molecule type" value="Genomic_DNA"/>
</dbReference>
<evidence type="ECO:0008006" key="2">
    <source>
        <dbReference type="Google" id="ProtNLM"/>
    </source>
</evidence>
<dbReference type="Pfam" id="PF04860">
    <property type="entry name" value="Phage_portal"/>
    <property type="match status" value="1"/>
</dbReference>
<protein>
    <recommendedName>
        <fullName evidence="2">Phage portal protein</fullName>
    </recommendedName>
</protein>
<organism evidence="1">
    <name type="scientific">marine sediment metagenome</name>
    <dbReference type="NCBI Taxonomy" id="412755"/>
    <lineage>
        <taxon>unclassified sequences</taxon>
        <taxon>metagenomes</taxon>
        <taxon>ecological metagenomes</taxon>
    </lineage>
</organism>
<name>A0A0F9MT62_9ZZZZ</name>
<comment type="caution">
    <text evidence="1">The sequence shown here is derived from an EMBL/GenBank/DDBJ whole genome shotgun (WGS) entry which is preliminary data.</text>
</comment>
<evidence type="ECO:0000313" key="1">
    <source>
        <dbReference type="EMBL" id="KKN10480.1"/>
    </source>
</evidence>
<proteinExistence type="predicted"/>
<sequence>MGLFSKLRGWLGGGKALAEIQREGGWDVLGGISTKGWTRADGLWQEYSQVDLENAYAISAVVESCVKLKATVASEAWMEVGVYEGRAWEPYEEHAFYDLMRRPNGSMDGREFTWNVVTHLELTGVSYVAKVRNVGKQVIAIWPSPSSAVTEIHSKSGELSHYRVSQGGGKALLVDPVDMFTVRYPNPSNPNAGLSPLRSALKDLQVDEARTNLLIEVLSNTHFASTVFQRPQMWDDKEKKAIRAKFKDKIGPGARGDALFVAGEGATVTFPSAPTDIDWPGTSSLAETRICAALGVPPILVGLRAGLERSTYSNYEQALKAFYSTTMKPLWNLLASGYERGLLIDEGDDETEVEPFLDDIPEL</sequence>
<dbReference type="InterPro" id="IPR006944">
    <property type="entry name" value="Phage/GTA_portal"/>
</dbReference>